<protein>
    <submittedName>
        <fullName evidence="1">Uncharacterized protein</fullName>
    </submittedName>
</protein>
<name>A0A0P5X7M0_9CRUS</name>
<dbReference type="Proteomes" id="UP000076858">
    <property type="component" value="Unassembled WGS sequence"/>
</dbReference>
<gene>
    <name evidence="1" type="ORF">APZ42_026706</name>
</gene>
<dbReference type="AlphaFoldDB" id="A0A0P5X7M0"/>
<comment type="caution">
    <text evidence="1">The sequence shown here is derived from an EMBL/GenBank/DDBJ whole genome shotgun (WGS) entry which is preliminary data.</text>
</comment>
<accession>A0A0P5X7M0</accession>
<sequence>MYRGYIKKKDSKPSKRYTESIREGLLHPSIIKFQRYPPFHWLVYATLTIVSSKYVNNGRGQLMMDGTVRFRWLPKFQTRKVKNNRQLPIILSYSRTLDLKESREKEREETNVLSRK</sequence>
<organism evidence="1 2">
    <name type="scientific">Daphnia magna</name>
    <dbReference type="NCBI Taxonomy" id="35525"/>
    <lineage>
        <taxon>Eukaryota</taxon>
        <taxon>Metazoa</taxon>
        <taxon>Ecdysozoa</taxon>
        <taxon>Arthropoda</taxon>
        <taxon>Crustacea</taxon>
        <taxon>Branchiopoda</taxon>
        <taxon>Diplostraca</taxon>
        <taxon>Cladocera</taxon>
        <taxon>Anomopoda</taxon>
        <taxon>Daphniidae</taxon>
        <taxon>Daphnia</taxon>
    </lineage>
</organism>
<evidence type="ECO:0000313" key="1">
    <source>
        <dbReference type="EMBL" id="KZS09142.1"/>
    </source>
</evidence>
<dbReference type="EMBL" id="LRGB01002108">
    <property type="protein sequence ID" value="KZS09142.1"/>
    <property type="molecule type" value="Genomic_DNA"/>
</dbReference>
<evidence type="ECO:0000313" key="2">
    <source>
        <dbReference type="Proteomes" id="UP000076858"/>
    </source>
</evidence>
<keyword evidence="2" id="KW-1185">Reference proteome</keyword>
<reference evidence="1 2" key="1">
    <citation type="submission" date="2016-03" db="EMBL/GenBank/DDBJ databases">
        <title>EvidentialGene: Evidence-directed Construction of Genes on Genomes.</title>
        <authorList>
            <person name="Gilbert D.G."/>
            <person name="Choi J.-H."/>
            <person name="Mockaitis K."/>
            <person name="Colbourne J."/>
            <person name="Pfrender M."/>
        </authorList>
    </citation>
    <scope>NUCLEOTIDE SEQUENCE [LARGE SCALE GENOMIC DNA]</scope>
    <source>
        <strain evidence="1 2">Xinb3</strain>
        <tissue evidence="1">Complete organism</tissue>
    </source>
</reference>
<proteinExistence type="predicted"/>